<dbReference type="Pfam" id="PF00908">
    <property type="entry name" value="dTDP_sugar_isom"/>
    <property type="match status" value="1"/>
</dbReference>
<protein>
    <submittedName>
        <fullName evidence="1">Unannotated protein</fullName>
    </submittedName>
</protein>
<dbReference type="InterPro" id="IPR014710">
    <property type="entry name" value="RmlC-like_jellyroll"/>
</dbReference>
<dbReference type="InterPro" id="IPR011051">
    <property type="entry name" value="RmlC_Cupin_sf"/>
</dbReference>
<dbReference type="CDD" id="cd00438">
    <property type="entry name" value="cupin_RmlC"/>
    <property type="match status" value="1"/>
</dbReference>
<dbReference type="EMBL" id="CAFBPX010000115">
    <property type="protein sequence ID" value="CAB5034784.1"/>
    <property type="molecule type" value="Genomic_DNA"/>
</dbReference>
<evidence type="ECO:0000313" key="1">
    <source>
        <dbReference type="EMBL" id="CAB5034784.1"/>
    </source>
</evidence>
<dbReference type="InterPro" id="IPR000888">
    <property type="entry name" value="RmlC-like"/>
</dbReference>
<gene>
    <name evidence="1" type="ORF">UFOPK4175_00718</name>
</gene>
<dbReference type="PANTHER" id="PTHR21047:SF2">
    <property type="entry name" value="THYMIDINE DIPHOSPHO-4-KETO-RHAMNOSE 3,5-EPIMERASE"/>
    <property type="match status" value="1"/>
</dbReference>
<dbReference type="SUPFAM" id="SSF51182">
    <property type="entry name" value="RmlC-like cupins"/>
    <property type="match status" value="1"/>
</dbReference>
<name>A0A6J7S0K6_9ZZZZ</name>
<sequence length="190" mass="21124">MEIKPTSLPGVLLLHPRVFPDDRGFFCETFRAEVLSEHGITEQFVQDNHSRSTRGVVRGLHFAIGAGSSKLVRCGRGEIWDVAVDLRLGSPTYGRWEGFVLSDENMQILYLPAGIAHGFCVISDVADVIYKQSAYYDPAVERGIAWNDPEIGIEWPLSVDEISVSERDLEAPLLSELSEPLQFKFAADDA</sequence>
<proteinExistence type="predicted"/>
<reference evidence="1" key="1">
    <citation type="submission" date="2020-05" db="EMBL/GenBank/DDBJ databases">
        <authorList>
            <person name="Chiriac C."/>
            <person name="Salcher M."/>
            <person name="Ghai R."/>
            <person name="Kavagutti S V."/>
        </authorList>
    </citation>
    <scope>NUCLEOTIDE SEQUENCE</scope>
</reference>
<organism evidence="1">
    <name type="scientific">freshwater metagenome</name>
    <dbReference type="NCBI Taxonomy" id="449393"/>
    <lineage>
        <taxon>unclassified sequences</taxon>
        <taxon>metagenomes</taxon>
        <taxon>ecological metagenomes</taxon>
    </lineage>
</organism>
<dbReference type="GO" id="GO:0000271">
    <property type="term" value="P:polysaccharide biosynthetic process"/>
    <property type="evidence" value="ECO:0007669"/>
    <property type="project" value="TreeGrafter"/>
</dbReference>
<dbReference type="Gene3D" id="2.60.120.10">
    <property type="entry name" value="Jelly Rolls"/>
    <property type="match status" value="1"/>
</dbReference>
<dbReference type="GO" id="GO:0005829">
    <property type="term" value="C:cytosol"/>
    <property type="evidence" value="ECO:0007669"/>
    <property type="project" value="TreeGrafter"/>
</dbReference>
<dbReference type="GO" id="GO:0008830">
    <property type="term" value="F:dTDP-4-dehydrorhamnose 3,5-epimerase activity"/>
    <property type="evidence" value="ECO:0007669"/>
    <property type="project" value="InterPro"/>
</dbReference>
<dbReference type="AlphaFoldDB" id="A0A6J7S0K6"/>
<dbReference type="PANTHER" id="PTHR21047">
    <property type="entry name" value="DTDP-6-DEOXY-D-GLUCOSE-3,5 EPIMERASE"/>
    <property type="match status" value="1"/>
</dbReference>
<accession>A0A6J7S0K6</accession>
<dbReference type="NCBIfam" id="TIGR01221">
    <property type="entry name" value="rmlC"/>
    <property type="match status" value="1"/>
</dbReference>